<evidence type="ECO:0000256" key="1">
    <source>
        <dbReference type="SAM" id="MobiDB-lite"/>
    </source>
</evidence>
<organism evidence="2">
    <name type="scientific">Salvia splendens</name>
    <name type="common">Scarlet sage</name>
    <dbReference type="NCBI Taxonomy" id="180675"/>
    <lineage>
        <taxon>Eukaryota</taxon>
        <taxon>Viridiplantae</taxon>
        <taxon>Streptophyta</taxon>
        <taxon>Embryophyta</taxon>
        <taxon>Tracheophyta</taxon>
        <taxon>Spermatophyta</taxon>
        <taxon>Magnoliopsida</taxon>
        <taxon>eudicotyledons</taxon>
        <taxon>Gunneridae</taxon>
        <taxon>Pentapetalae</taxon>
        <taxon>asterids</taxon>
        <taxon>lamiids</taxon>
        <taxon>Lamiales</taxon>
        <taxon>Lamiaceae</taxon>
        <taxon>Nepetoideae</taxon>
        <taxon>Mentheae</taxon>
        <taxon>Salviinae</taxon>
        <taxon>Salvia</taxon>
        <taxon>Salvia subgen. Calosphace</taxon>
        <taxon>core Calosphace</taxon>
    </lineage>
</organism>
<reference evidence="2" key="1">
    <citation type="submission" date="2018-01" db="EMBL/GenBank/DDBJ databases">
        <authorList>
            <person name="Mao J.F."/>
        </authorList>
    </citation>
    <scope>NUCLEOTIDE SEQUENCE</scope>
    <source>
        <strain evidence="2">Huo1</strain>
        <tissue evidence="2">Leaf</tissue>
    </source>
</reference>
<dbReference type="Proteomes" id="UP000298416">
    <property type="component" value="Unassembled WGS sequence"/>
</dbReference>
<accession>A0A8X8WAB5</accession>
<protein>
    <submittedName>
        <fullName evidence="2">Uncharacterized protein</fullName>
    </submittedName>
</protein>
<feature type="region of interest" description="Disordered" evidence="1">
    <location>
        <begin position="1"/>
        <end position="27"/>
    </location>
</feature>
<name>A0A8X8WAB5_SALSN</name>
<gene>
    <name evidence="2" type="ORF">SASPL_148185</name>
</gene>
<sequence>MGSNNNESASSSNYAPPKGTKASVIPKQREHVSTMMGKTIALAFGKSIAKVAGGDNNKAKVDYSWYGQLLFVMSMLEM</sequence>
<evidence type="ECO:0000313" key="2">
    <source>
        <dbReference type="EMBL" id="KAG6390451.1"/>
    </source>
</evidence>
<feature type="compositionally biased region" description="Low complexity" evidence="1">
    <location>
        <begin position="1"/>
        <end position="13"/>
    </location>
</feature>
<proteinExistence type="predicted"/>
<dbReference type="AlphaFoldDB" id="A0A8X8WAB5"/>
<comment type="caution">
    <text evidence="2">The sequence shown here is derived from an EMBL/GenBank/DDBJ whole genome shotgun (WGS) entry which is preliminary data.</text>
</comment>
<dbReference type="EMBL" id="PNBA02000019">
    <property type="protein sequence ID" value="KAG6390451.1"/>
    <property type="molecule type" value="Genomic_DNA"/>
</dbReference>
<keyword evidence="3" id="KW-1185">Reference proteome</keyword>
<reference evidence="2" key="2">
    <citation type="submission" date="2020-08" db="EMBL/GenBank/DDBJ databases">
        <title>Plant Genome Project.</title>
        <authorList>
            <person name="Zhang R.-G."/>
        </authorList>
    </citation>
    <scope>NUCLEOTIDE SEQUENCE</scope>
    <source>
        <strain evidence="2">Huo1</strain>
        <tissue evidence="2">Leaf</tissue>
    </source>
</reference>
<evidence type="ECO:0000313" key="3">
    <source>
        <dbReference type="Proteomes" id="UP000298416"/>
    </source>
</evidence>